<dbReference type="Proteomes" id="UP000681720">
    <property type="component" value="Unassembled WGS sequence"/>
</dbReference>
<comment type="caution">
    <text evidence="1">The sequence shown here is derived from an EMBL/GenBank/DDBJ whole genome shotgun (WGS) entry which is preliminary data.</text>
</comment>
<organism evidence="1 2">
    <name type="scientific">Rotaria magnacalcarata</name>
    <dbReference type="NCBI Taxonomy" id="392030"/>
    <lineage>
        <taxon>Eukaryota</taxon>
        <taxon>Metazoa</taxon>
        <taxon>Spiralia</taxon>
        <taxon>Gnathifera</taxon>
        <taxon>Rotifera</taxon>
        <taxon>Eurotatoria</taxon>
        <taxon>Bdelloidea</taxon>
        <taxon>Philodinida</taxon>
        <taxon>Philodinidae</taxon>
        <taxon>Rotaria</taxon>
    </lineage>
</organism>
<evidence type="ECO:0000313" key="1">
    <source>
        <dbReference type="EMBL" id="CAF4212599.1"/>
    </source>
</evidence>
<proteinExistence type="predicted"/>
<accession>A0A8S2S8V5</accession>
<reference evidence="1" key="1">
    <citation type="submission" date="2021-02" db="EMBL/GenBank/DDBJ databases">
        <authorList>
            <person name="Nowell W R."/>
        </authorList>
    </citation>
    <scope>NUCLEOTIDE SEQUENCE</scope>
</reference>
<evidence type="ECO:0000313" key="2">
    <source>
        <dbReference type="Proteomes" id="UP000681720"/>
    </source>
</evidence>
<sequence length="49" mass="5933">MTENIDQNRFLEVVQTQRPIVANLLSQYDEQLRRLKTNCNQHNFSRLEQ</sequence>
<protein>
    <submittedName>
        <fullName evidence="1">Uncharacterized protein</fullName>
    </submittedName>
</protein>
<feature type="non-terminal residue" evidence="1">
    <location>
        <position position="1"/>
    </location>
</feature>
<dbReference type="AlphaFoldDB" id="A0A8S2S8V5"/>
<name>A0A8S2S8V5_9BILA</name>
<dbReference type="EMBL" id="CAJOBJ010020726">
    <property type="protein sequence ID" value="CAF4212599.1"/>
    <property type="molecule type" value="Genomic_DNA"/>
</dbReference>
<gene>
    <name evidence="1" type="ORF">GIL414_LOCUS22053</name>
</gene>